<accession>A0ABN2SPP2</accession>
<evidence type="ECO:0000313" key="3">
    <source>
        <dbReference type="Proteomes" id="UP001501585"/>
    </source>
</evidence>
<dbReference type="InterPro" id="IPR039538">
    <property type="entry name" value="BetI_C"/>
</dbReference>
<dbReference type="RefSeq" id="WP_344160990.1">
    <property type="nucleotide sequence ID" value="NZ_BAAAPC010000005.1"/>
</dbReference>
<dbReference type="Pfam" id="PF13977">
    <property type="entry name" value="TetR_C_6"/>
    <property type="match status" value="1"/>
</dbReference>
<dbReference type="InterPro" id="IPR009057">
    <property type="entry name" value="Homeodomain-like_sf"/>
</dbReference>
<organism evidence="2 3">
    <name type="scientific">Nocardiopsis rhodophaea</name>
    <dbReference type="NCBI Taxonomy" id="280238"/>
    <lineage>
        <taxon>Bacteria</taxon>
        <taxon>Bacillati</taxon>
        <taxon>Actinomycetota</taxon>
        <taxon>Actinomycetes</taxon>
        <taxon>Streptosporangiales</taxon>
        <taxon>Nocardiopsidaceae</taxon>
        <taxon>Nocardiopsis</taxon>
    </lineage>
</organism>
<dbReference type="SUPFAM" id="SSF46689">
    <property type="entry name" value="Homeodomain-like"/>
    <property type="match status" value="1"/>
</dbReference>
<dbReference type="SUPFAM" id="SSF48498">
    <property type="entry name" value="Tetracyclin repressor-like, C-terminal domain"/>
    <property type="match status" value="1"/>
</dbReference>
<protein>
    <recommendedName>
        <fullName evidence="1">BetI-type transcriptional repressor C-terminal domain-containing protein</fullName>
    </recommendedName>
</protein>
<keyword evidence="3" id="KW-1185">Reference proteome</keyword>
<proteinExistence type="predicted"/>
<sequence length="206" mass="22905">MGPQVHHDTVAAAVFRIIDRDGVAAATLPCVAREADLPSEEVRQYFSDAKELLVFVREVVYTRLSQRLDHHTPAIIDTDPSLTRDERRAALENSLAQFLPLDEERRRDAKVWLACSVHATDQPELEPEIHFFPQSMRKGFPEAFAAAQEAGVVAEDLDTAVETERLAALLDGLTLNGLLHPEIMPPEAMLAVLRRHLDSLRPADSG</sequence>
<evidence type="ECO:0000313" key="2">
    <source>
        <dbReference type="EMBL" id="GAA1989772.1"/>
    </source>
</evidence>
<dbReference type="InterPro" id="IPR036271">
    <property type="entry name" value="Tet_transcr_reg_TetR-rel_C_sf"/>
</dbReference>
<dbReference type="EMBL" id="BAAAPC010000005">
    <property type="protein sequence ID" value="GAA1989772.1"/>
    <property type="molecule type" value="Genomic_DNA"/>
</dbReference>
<comment type="caution">
    <text evidence="2">The sequence shown here is derived from an EMBL/GenBank/DDBJ whole genome shotgun (WGS) entry which is preliminary data.</text>
</comment>
<reference evidence="2 3" key="1">
    <citation type="journal article" date="2019" name="Int. J. Syst. Evol. Microbiol.">
        <title>The Global Catalogue of Microorganisms (GCM) 10K type strain sequencing project: providing services to taxonomists for standard genome sequencing and annotation.</title>
        <authorList>
            <consortium name="The Broad Institute Genomics Platform"/>
            <consortium name="The Broad Institute Genome Sequencing Center for Infectious Disease"/>
            <person name="Wu L."/>
            <person name="Ma J."/>
        </authorList>
    </citation>
    <scope>NUCLEOTIDE SEQUENCE [LARGE SCALE GENOMIC DNA]</scope>
    <source>
        <strain evidence="2 3">JCM 15313</strain>
    </source>
</reference>
<gene>
    <name evidence="2" type="ORF">GCM10009799_14410</name>
</gene>
<evidence type="ECO:0000259" key="1">
    <source>
        <dbReference type="Pfam" id="PF13977"/>
    </source>
</evidence>
<name>A0ABN2SPP2_9ACTN</name>
<dbReference type="Proteomes" id="UP001501585">
    <property type="component" value="Unassembled WGS sequence"/>
</dbReference>
<feature type="domain" description="BetI-type transcriptional repressor C-terminal" evidence="1">
    <location>
        <begin position="88"/>
        <end position="200"/>
    </location>
</feature>
<dbReference type="Gene3D" id="1.10.357.10">
    <property type="entry name" value="Tetracycline Repressor, domain 2"/>
    <property type="match status" value="1"/>
</dbReference>